<evidence type="ECO:0000259" key="4">
    <source>
        <dbReference type="PROSITE" id="PS50043"/>
    </source>
</evidence>
<dbReference type="GO" id="GO:0000160">
    <property type="term" value="P:phosphorelay signal transduction system"/>
    <property type="evidence" value="ECO:0007669"/>
    <property type="project" value="InterPro"/>
</dbReference>
<keyword evidence="1 3" id="KW-0597">Phosphoprotein</keyword>
<dbReference type="SUPFAM" id="SSF52172">
    <property type="entry name" value="CheY-like"/>
    <property type="match status" value="1"/>
</dbReference>
<dbReference type="SUPFAM" id="SSF46894">
    <property type="entry name" value="C-terminal effector domain of the bipartite response regulators"/>
    <property type="match status" value="1"/>
</dbReference>
<dbReference type="AlphaFoldDB" id="A0A5C5YX79"/>
<dbReference type="PROSITE" id="PS00622">
    <property type="entry name" value="HTH_LUXR_1"/>
    <property type="match status" value="1"/>
</dbReference>
<dbReference type="GO" id="GO:0003677">
    <property type="term" value="F:DNA binding"/>
    <property type="evidence" value="ECO:0007669"/>
    <property type="project" value="UniProtKB-KW"/>
</dbReference>
<protein>
    <submittedName>
        <fullName evidence="6">Oxygen regulatory protein NreC</fullName>
    </submittedName>
</protein>
<feature type="modified residue" description="4-aspartylphosphate" evidence="3">
    <location>
        <position position="92"/>
    </location>
</feature>
<sequence>MGIFLGTAQFDCVAIQFMYPKVSEMSENRSLECSGACGMAKVLIVDDHPITRDGLAMRIQMESDLEVCGEAEDVVDAMKAIEASQPDVAIIDISLKSGSGIELVKEVHARFPDVRLLVWSMYDESLYAERALHAGAKGYVNKRHVRETMITALRTVLKGDVYLSPEYSAKMFQRLSRGERIDDRAPERALSDRELEVFTHIGEGQKTSDIAESMQLSPNTIETYRSRIKDKLGLNHTAELARVAAQWVLEN</sequence>
<dbReference type="InterPro" id="IPR011006">
    <property type="entry name" value="CheY-like_superfamily"/>
</dbReference>
<dbReference type="CDD" id="cd06170">
    <property type="entry name" value="LuxR_C_like"/>
    <property type="match status" value="1"/>
</dbReference>
<dbReference type="InterPro" id="IPR000792">
    <property type="entry name" value="Tscrpt_reg_LuxR_C"/>
</dbReference>
<dbReference type="PANTHER" id="PTHR43214">
    <property type="entry name" value="TWO-COMPONENT RESPONSE REGULATOR"/>
    <property type="match status" value="1"/>
</dbReference>
<evidence type="ECO:0000313" key="7">
    <source>
        <dbReference type="Proteomes" id="UP000315010"/>
    </source>
</evidence>
<dbReference type="EMBL" id="SJPJ01000001">
    <property type="protein sequence ID" value="TWT79386.1"/>
    <property type="molecule type" value="Genomic_DNA"/>
</dbReference>
<feature type="domain" description="HTH luxR-type" evidence="4">
    <location>
        <begin position="183"/>
        <end position="248"/>
    </location>
</feature>
<dbReference type="InterPro" id="IPR058245">
    <property type="entry name" value="NreC/VraR/RcsB-like_REC"/>
</dbReference>
<evidence type="ECO:0000256" key="3">
    <source>
        <dbReference type="PROSITE-ProRule" id="PRU00169"/>
    </source>
</evidence>
<dbReference type="GO" id="GO:0006355">
    <property type="term" value="P:regulation of DNA-templated transcription"/>
    <property type="evidence" value="ECO:0007669"/>
    <property type="project" value="InterPro"/>
</dbReference>
<dbReference type="InterPro" id="IPR039420">
    <property type="entry name" value="WalR-like"/>
</dbReference>
<organism evidence="6 7">
    <name type="scientific">Novipirellula herctigrandis</name>
    <dbReference type="NCBI Taxonomy" id="2527986"/>
    <lineage>
        <taxon>Bacteria</taxon>
        <taxon>Pseudomonadati</taxon>
        <taxon>Planctomycetota</taxon>
        <taxon>Planctomycetia</taxon>
        <taxon>Pirellulales</taxon>
        <taxon>Pirellulaceae</taxon>
        <taxon>Novipirellula</taxon>
    </lineage>
</organism>
<evidence type="ECO:0000256" key="2">
    <source>
        <dbReference type="ARBA" id="ARBA00023125"/>
    </source>
</evidence>
<evidence type="ECO:0000256" key="1">
    <source>
        <dbReference type="ARBA" id="ARBA00022553"/>
    </source>
</evidence>
<keyword evidence="2" id="KW-0238">DNA-binding</keyword>
<evidence type="ECO:0000259" key="5">
    <source>
        <dbReference type="PROSITE" id="PS50110"/>
    </source>
</evidence>
<dbReference type="PROSITE" id="PS50110">
    <property type="entry name" value="RESPONSE_REGULATORY"/>
    <property type="match status" value="1"/>
</dbReference>
<dbReference type="Gene3D" id="3.40.50.2300">
    <property type="match status" value="1"/>
</dbReference>
<keyword evidence="7" id="KW-1185">Reference proteome</keyword>
<dbReference type="InterPro" id="IPR016032">
    <property type="entry name" value="Sig_transdc_resp-reg_C-effctor"/>
</dbReference>
<dbReference type="CDD" id="cd17535">
    <property type="entry name" value="REC_NarL-like"/>
    <property type="match status" value="1"/>
</dbReference>
<evidence type="ECO:0000313" key="6">
    <source>
        <dbReference type="EMBL" id="TWT79386.1"/>
    </source>
</evidence>
<accession>A0A5C5YX79</accession>
<dbReference type="PANTHER" id="PTHR43214:SF43">
    <property type="entry name" value="TWO-COMPONENT RESPONSE REGULATOR"/>
    <property type="match status" value="1"/>
</dbReference>
<reference evidence="6 7" key="1">
    <citation type="submission" date="2019-02" db="EMBL/GenBank/DDBJ databases">
        <title>Deep-cultivation of Planctomycetes and their phenomic and genomic characterization uncovers novel biology.</title>
        <authorList>
            <person name="Wiegand S."/>
            <person name="Jogler M."/>
            <person name="Boedeker C."/>
            <person name="Pinto D."/>
            <person name="Vollmers J."/>
            <person name="Rivas-Marin E."/>
            <person name="Kohn T."/>
            <person name="Peeters S.H."/>
            <person name="Heuer A."/>
            <person name="Rast P."/>
            <person name="Oberbeckmann S."/>
            <person name="Bunk B."/>
            <person name="Jeske O."/>
            <person name="Meyerdierks A."/>
            <person name="Storesund J.E."/>
            <person name="Kallscheuer N."/>
            <person name="Luecker S."/>
            <person name="Lage O.M."/>
            <person name="Pohl T."/>
            <person name="Merkel B.J."/>
            <person name="Hornburger P."/>
            <person name="Mueller R.-W."/>
            <person name="Bruemmer F."/>
            <person name="Labrenz M."/>
            <person name="Spormann A.M."/>
            <person name="Op Den Camp H."/>
            <person name="Overmann J."/>
            <person name="Amann R."/>
            <person name="Jetten M.S.M."/>
            <person name="Mascher T."/>
            <person name="Medema M.H."/>
            <person name="Devos D.P."/>
            <person name="Kaster A.-K."/>
            <person name="Ovreas L."/>
            <person name="Rohde M."/>
            <person name="Galperin M.Y."/>
            <person name="Jogler C."/>
        </authorList>
    </citation>
    <scope>NUCLEOTIDE SEQUENCE [LARGE SCALE GENOMIC DNA]</scope>
    <source>
        <strain evidence="6 7">CA13</strain>
    </source>
</reference>
<dbReference type="PROSITE" id="PS50043">
    <property type="entry name" value="HTH_LUXR_2"/>
    <property type="match status" value="1"/>
</dbReference>
<proteinExistence type="predicted"/>
<gene>
    <name evidence="6" type="primary">nreC_1</name>
    <name evidence="6" type="ORF">CA13_07860</name>
</gene>
<comment type="caution">
    <text evidence="6">The sequence shown here is derived from an EMBL/GenBank/DDBJ whole genome shotgun (WGS) entry which is preliminary data.</text>
</comment>
<feature type="domain" description="Response regulatory" evidence="5">
    <location>
        <begin position="41"/>
        <end position="157"/>
    </location>
</feature>
<name>A0A5C5YX79_9BACT</name>
<dbReference type="SMART" id="SM00421">
    <property type="entry name" value="HTH_LUXR"/>
    <property type="match status" value="1"/>
</dbReference>
<dbReference type="PRINTS" id="PR00038">
    <property type="entry name" value="HTHLUXR"/>
</dbReference>
<dbReference type="Proteomes" id="UP000315010">
    <property type="component" value="Unassembled WGS sequence"/>
</dbReference>
<dbReference type="SMART" id="SM00448">
    <property type="entry name" value="REC"/>
    <property type="match status" value="1"/>
</dbReference>
<dbReference type="InterPro" id="IPR001789">
    <property type="entry name" value="Sig_transdc_resp-reg_receiver"/>
</dbReference>
<dbReference type="Pfam" id="PF00196">
    <property type="entry name" value="GerE"/>
    <property type="match status" value="1"/>
</dbReference>
<dbReference type="Pfam" id="PF00072">
    <property type="entry name" value="Response_reg"/>
    <property type="match status" value="1"/>
</dbReference>